<accession>A0A1I5UY72</accession>
<dbReference type="RefSeq" id="WP_093008948.1">
    <property type="nucleotide sequence ID" value="NZ_FOXV01000001.1"/>
</dbReference>
<evidence type="ECO:0000256" key="1">
    <source>
        <dbReference type="ARBA" id="ARBA00022729"/>
    </source>
</evidence>
<evidence type="ECO:0000313" key="4">
    <source>
        <dbReference type="Proteomes" id="UP000243106"/>
    </source>
</evidence>
<protein>
    <submittedName>
        <fullName evidence="3">Outer membrane lipoprotein-sorting protein</fullName>
    </submittedName>
</protein>
<evidence type="ECO:0000256" key="2">
    <source>
        <dbReference type="SAM" id="SignalP"/>
    </source>
</evidence>
<dbReference type="SUPFAM" id="SSF89392">
    <property type="entry name" value="Prokaryotic lipoproteins and lipoprotein localization factors"/>
    <property type="match status" value="1"/>
</dbReference>
<reference evidence="4" key="1">
    <citation type="submission" date="2016-10" db="EMBL/GenBank/DDBJ databases">
        <authorList>
            <person name="Varghese N."/>
            <person name="Submissions S."/>
        </authorList>
    </citation>
    <scope>NUCLEOTIDE SEQUENCE [LARGE SCALE GENOMIC DNA]</scope>
    <source>
        <strain evidence="4">JCM 10271</strain>
    </source>
</reference>
<dbReference type="Pfam" id="PF03548">
    <property type="entry name" value="LolA"/>
    <property type="match status" value="1"/>
</dbReference>
<keyword evidence="1 2" id="KW-0732">Signal</keyword>
<sequence>MRFTGFIAALGIGLLSAGQAAADKLSLNEVSNYLNGIRTAASDFTQINGDGTISTGELALSRPGKMRFDYNPPEQALVMAGRGTVVIIDKKVGGVPETYPLNQTPLSIILAQNVNLAQQGMVVGHTFDGTATTVTARDPRRPEYGTIQMKFTDNPVELKQWVVTDQNGQTTTVVLGALQKQELPNSLFNIDRAVAEAN</sequence>
<feature type="chain" id="PRO_5017441979" evidence="2">
    <location>
        <begin position="22"/>
        <end position="198"/>
    </location>
</feature>
<name>A0A1I5UY72_9RHOB</name>
<dbReference type="AlphaFoldDB" id="A0A1I5UY72"/>
<feature type="signal peptide" evidence="2">
    <location>
        <begin position="1"/>
        <end position="21"/>
    </location>
</feature>
<gene>
    <name evidence="3" type="ORF">SAMN05421853_101227</name>
</gene>
<dbReference type="InterPro" id="IPR004564">
    <property type="entry name" value="OM_lipoprot_carrier_LolA-like"/>
</dbReference>
<dbReference type="InterPro" id="IPR029046">
    <property type="entry name" value="LolA/LolB/LppX"/>
</dbReference>
<dbReference type="PANTHER" id="PTHR35869:SF1">
    <property type="entry name" value="OUTER-MEMBRANE LIPOPROTEIN CARRIER PROTEIN"/>
    <property type="match status" value="1"/>
</dbReference>
<dbReference type="PANTHER" id="PTHR35869">
    <property type="entry name" value="OUTER-MEMBRANE LIPOPROTEIN CARRIER PROTEIN"/>
    <property type="match status" value="1"/>
</dbReference>
<dbReference type="STRING" id="93684.SAMN05421853_101227"/>
<dbReference type="CDD" id="cd16325">
    <property type="entry name" value="LolA"/>
    <property type="match status" value="1"/>
</dbReference>
<proteinExistence type="predicted"/>
<dbReference type="Proteomes" id="UP000243106">
    <property type="component" value="Unassembled WGS sequence"/>
</dbReference>
<evidence type="ECO:0000313" key="3">
    <source>
        <dbReference type="EMBL" id="SFQ00132.1"/>
    </source>
</evidence>
<organism evidence="3 4">
    <name type="scientific">Roseivivax halotolerans</name>
    <dbReference type="NCBI Taxonomy" id="93684"/>
    <lineage>
        <taxon>Bacteria</taxon>
        <taxon>Pseudomonadati</taxon>
        <taxon>Pseudomonadota</taxon>
        <taxon>Alphaproteobacteria</taxon>
        <taxon>Rhodobacterales</taxon>
        <taxon>Roseobacteraceae</taxon>
        <taxon>Roseivivax</taxon>
    </lineage>
</organism>
<keyword evidence="4" id="KW-1185">Reference proteome</keyword>
<dbReference type="EMBL" id="FOXV01000001">
    <property type="protein sequence ID" value="SFQ00132.1"/>
    <property type="molecule type" value="Genomic_DNA"/>
</dbReference>
<dbReference type="Gene3D" id="2.50.20.10">
    <property type="entry name" value="Lipoprotein localisation LolA/LolB/LppX"/>
    <property type="match status" value="1"/>
</dbReference>
<keyword evidence="3" id="KW-0449">Lipoprotein</keyword>